<evidence type="ECO:0000256" key="1">
    <source>
        <dbReference type="SAM" id="MobiDB-lite"/>
    </source>
</evidence>
<gene>
    <name evidence="3" type="ORF">Nans01_40370</name>
</gene>
<protein>
    <recommendedName>
        <fullName evidence="2">Helix-turn-helix domain-containing protein</fullName>
    </recommendedName>
</protein>
<keyword evidence="4" id="KW-1185">Reference proteome</keyword>
<evidence type="ECO:0000313" key="4">
    <source>
        <dbReference type="Proteomes" id="UP001165092"/>
    </source>
</evidence>
<dbReference type="AlphaFoldDB" id="A0A9W6P9Y8"/>
<dbReference type="Proteomes" id="UP001165092">
    <property type="component" value="Unassembled WGS sequence"/>
</dbReference>
<accession>A0A9W6P9Y8</accession>
<dbReference type="InterPro" id="IPR041657">
    <property type="entry name" value="HTH_17"/>
</dbReference>
<feature type="domain" description="Helix-turn-helix" evidence="2">
    <location>
        <begin position="28"/>
        <end position="73"/>
    </location>
</feature>
<evidence type="ECO:0000313" key="3">
    <source>
        <dbReference type="EMBL" id="GLU49686.1"/>
    </source>
</evidence>
<dbReference type="Gene3D" id="1.10.1660.10">
    <property type="match status" value="1"/>
</dbReference>
<dbReference type="SUPFAM" id="SSF46955">
    <property type="entry name" value="Putative DNA-binding domain"/>
    <property type="match status" value="1"/>
</dbReference>
<dbReference type="EMBL" id="BSQG01000008">
    <property type="protein sequence ID" value="GLU49686.1"/>
    <property type="molecule type" value="Genomic_DNA"/>
</dbReference>
<organism evidence="3 4">
    <name type="scientific">Nocardiopsis ansamitocini</name>
    <dbReference type="NCBI Taxonomy" id="1670832"/>
    <lineage>
        <taxon>Bacteria</taxon>
        <taxon>Bacillati</taxon>
        <taxon>Actinomycetota</taxon>
        <taxon>Actinomycetes</taxon>
        <taxon>Streptosporangiales</taxon>
        <taxon>Nocardiopsidaceae</taxon>
        <taxon>Nocardiopsis</taxon>
    </lineage>
</organism>
<reference evidence="3" key="1">
    <citation type="submission" date="2023-02" db="EMBL/GenBank/DDBJ databases">
        <title>Nocardiopsis ansamitocini NBRC 112285.</title>
        <authorList>
            <person name="Ichikawa N."/>
            <person name="Sato H."/>
            <person name="Tonouchi N."/>
        </authorList>
    </citation>
    <scope>NUCLEOTIDE SEQUENCE</scope>
    <source>
        <strain evidence="3">NBRC 112285</strain>
    </source>
</reference>
<proteinExistence type="predicted"/>
<feature type="region of interest" description="Disordered" evidence="1">
    <location>
        <begin position="72"/>
        <end position="100"/>
    </location>
</feature>
<dbReference type="InterPro" id="IPR009061">
    <property type="entry name" value="DNA-bd_dom_put_sf"/>
</dbReference>
<comment type="caution">
    <text evidence="3">The sequence shown here is derived from an EMBL/GenBank/DDBJ whole genome shotgun (WGS) entry which is preliminary data.</text>
</comment>
<evidence type="ECO:0000259" key="2">
    <source>
        <dbReference type="Pfam" id="PF12728"/>
    </source>
</evidence>
<dbReference type="Pfam" id="PF12728">
    <property type="entry name" value="HTH_17"/>
    <property type="match status" value="1"/>
</dbReference>
<dbReference type="RefSeq" id="WP_349497224.1">
    <property type="nucleotide sequence ID" value="NZ_BSQG01000008.1"/>
</dbReference>
<name>A0A9W6P9Y8_9ACTN</name>
<sequence length="100" mass="10594">MSCTDPTPTGPDPDTALEGVHGGLLMNRQVATLFGVDASTVARWANKGLITYVNTPGGARRYPAAQFHDLLRETPRTSSVNHTGPLGHADSPGRTLPDGW</sequence>